<reference evidence="1 2" key="1">
    <citation type="submission" date="2017-09" db="EMBL/GenBank/DDBJ databases">
        <title>Depth-based differentiation of microbial function through sediment-hosted aquifers and enrichment of novel symbionts in the deep terrestrial subsurface.</title>
        <authorList>
            <person name="Probst A.J."/>
            <person name="Ladd B."/>
            <person name="Jarett J.K."/>
            <person name="Geller-Mcgrath D.E."/>
            <person name="Sieber C.M."/>
            <person name="Emerson J.B."/>
            <person name="Anantharaman K."/>
            <person name="Thomas B.C."/>
            <person name="Malmstrom R."/>
            <person name="Stieglmeier M."/>
            <person name="Klingl A."/>
            <person name="Woyke T."/>
            <person name="Ryan C.M."/>
            <person name="Banfield J.F."/>
        </authorList>
    </citation>
    <scope>NUCLEOTIDE SEQUENCE [LARGE SCALE GENOMIC DNA]</scope>
    <source>
        <strain evidence="1">CG11_big_fil_rev_8_21_14_0_20_39_10</strain>
    </source>
</reference>
<dbReference type="Pfam" id="PF08843">
    <property type="entry name" value="AbiEii"/>
    <property type="match status" value="1"/>
</dbReference>
<dbReference type="InterPro" id="IPR014942">
    <property type="entry name" value="AbiEii"/>
</dbReference>
<accession>A0A2M6K7U9</accession>
<dbReference type="Gene3D" id="3.10.450.620">
    <property type="entry name" value="JHP933, nucleotidyltransferase-like core domain"/>
    <property type="match status" value="1"/>
</dbReference>
<evidence type="ECO:0000313" key="2">
    <source>
        <dbReference type="Proteomes" id="UP000230869"/>
    </source>
</evidence>
<evidence type="ECO:0008006" key="3">
    <source>
        <dbReference type="Google" id="ProtNLM"/>
    </source>
</evidence>
<sequence>MILPNPKEAIHKAWLYRLLSSIYGNQALANSLHFKGGTCAAMLGWLDRFSVDLDFDYVAGQEDLKTVNQELELIFKKLGLKVKDKSRAIPQYFLSYPAKESARNTIKIDTTWPPPKANIYEAKRLVDIDRIANCQTKETMFANKLVAMIDRWEKSNSIAGRDLYDIHYFFLNGFRYNEEVIIERRKGEVILFMKELVDFIEKRINQTVINQDINFLLPPDKFKRIRGVLKPEALMFLRDEIKRLKGNN</sequence>
<dbReference type="EMBL" id="PCWW01000073">
    <property type="protein sequence ID" value="PIR12741.1"/>
    <property type="molecule type" value="Genomic_DNA"/>
</dbReference>
<evidence type="ECO:0000313" key="1">
    <source>
        <dbReference type="EMBL" id="PIR12741.1"/>
    </source>
</evidence>
<comment type="caution">
    <text evidence="1">The sequence shown here is derived from an EMBL/GenBank/DDBJ whole genome shotgun (WGS) entry which is preliminary data.</text>
</comment>
<dbReference type="Proteomes" id="UP000230869">
    <property type="component" value="Unassembled WGS sequence"/>
</dbReference>
<gene>
    <name evidence="1" type="ORF">COV49_04390</name>
</gene>
<protein>
    <recommendedName>
        <fullName evidence="3">Nucleotidyl transferase AbiEii/AbiGii toxin family protein</fullName>
    </recommendedName>
</protein>
<proteinExistence type="predicted"/>
<dbReference type="AlphaFoldDB" id="A0A2M6K7U9"/>
<name>A0A2M6K7U9_9BACT</name>
<organism evidence="1 2">
    <name type="scientific">Candidatus Falkowbacteria bacterium CG11_big_fil_rev_8_21_14_0_20_39_10</name>
    <dbReference type="NCBI Taxonomy" id="1974570"/>
    <lineage>
        <taxon>Bacteria</taxon>
        <taxon>Candidatus Falkowiibacteriota</taxon>
    </lineage>
</organism>